<name>A0ACA9NK54_9GLOM</name>
<accession>A0ACA9NK54</accession>
<feature type="non-terminal residue" evidence="1">
    <location>
        <position position="93"/>
    </location>
</feature>
<proteinExistence type="predicted"/>
<sequence length="93" mass="11228">IVDYLNIISDARNRFERLVLEIYLQANARAVNAENQLATIQNDYDLLQQDLACEQQRQYNTKTDLNLMNIAYNNKAKEHHRWWFSYHDKNRQI</sequence>
<dbReference type="EMBL" id="CAJVPW010015197">
    <property type="protein sequence ID" value="CAG8659795.1"/>
    <property type="molecule type" value="Genomic_DNA"/>
</dbReference>
<dbReference type="Proteomes" id="UP000789366">
    <property type="component" value="Unassembled WGS sequence"/>
</dbReference>
<feature type="non-terminal residue" evidence="1">
    <location>
        <position position="1"/>
    </location>
</feature>
<evidence type="ECO:0000313" key="2">
    <source>
        <dbReference type="Proteomes" id="UP000789366"/>
    </source>
</evidence>
<comment type="caution">
    <text evidence="1">The sequence shown here is derived from an EMBL/GenBank/DDBJ whole genome shotgun (WGS) entry which is preliminary data.</text>
</comment>
<reference evidence="1" key="1">
    <citation type="submission" date="2021-06" db="EMBL/GenBank/DDBJ databases">
        <authorList>
            <person name="Kallberg Y."/>
            <person name="Tangrot J."/>
            <person name="Rosling A."/>
        </authorList>
    </citation>
    <scope>NUCLEOTIDE SEQUENCE</scope>
    <source>
        <strain evidence="1">28 12/20/2015</strain>
    </source>
</reference>
<protein>
    <submittedName>
        <fullName evidence="1">18201_t:CDS:1</fullName>
    </submittedName>
</protein>
<organism evidence="1 2">
    <name type="scientific">Cetraspora pellucida</name>
    <dbReference type="NCBI Taxonomy" id="1433469"/>
    <lineage>
        <taxon>Eukaryota</taxon>
        <taxon>Fungi</taxon>
        <taxon>Fungi incertae sedis</taxon>
        <taxon>Mucoromycota</taxon>
        <taxon>Glomeromycotina</taxon>
        <taxon>Glomeromycetes</taxon>
        <taxon>Diversisporales</taxon>
        <taxon>Gigasporaceae</taxon>
        <taxon>Cetraspora</taxon>
    </lineage>
</organism>
<evidence type="ECO:0000313" key="1">
    <source>
        <dbReference type="EMBL" id="CAG8659795.1"/>
    </source>
</evidence>
<gene>
    <name evidence="1" type="ORF">SPELUC_LOCUS9223</name>
</gene>
<keyword evidence="2" id="KW-1185">Reference proteome</keyword>